<evidence type="ECO:0000256" key="3">
    <source>
        <dbReference type="ARBA" id="ARBA00022833"/>
    </source>
</evidence>
<keyword evidence="8" id="KW-1185">Reference proteome</keyword>
<dbReference type="SUPFAM" id="SSF57850">
    <property type="entry name" value="RING/U-box"/>
    <property type="match status" value="1"/>
</dbReference>
<protein>
    <submittedName>
        <fullName evidence="7">Anthranilate synthase component i</fullName>
    </submittedName>
</protein>
<feature type="region of interest" description="Disordered" evidence="5">
    <location>
        <begin position="1"/>
        <end position="26"/>
    </location>
</feature>
<evidence type="ECO:0000256" key="2">
    <source>
        <dbReference type="ARBA" id="ARBA00022771"/>
    </source>
</evidence>
<evidence type="ECO:0000313" key="8">
    <source>
        <dbReference type="Proteomes" id="UP001489902"/>
    </source>
</evidence>
<dbReference type="EMBL" id="CP151262">
    <property type="protein sequence ID" value="WZH44257.1"/>
    <property type="molecule type" value="Genomic_DNA"/>
</dbReference>
<organism evidence="7 8">
    <name type="scientific">Fusarium acuminatum</name>
    <dbReference type="NCBI Taxonomy" id="5515"/>
    <lineage>
        <taxon>Eukaryota</taxon>
        <taxon>Fungi</taxon>
        <taxon>Dikarya</taxon>
        <taxon>Ascomycota</taxon>
        <taxon>Pezizomycotina</taxon>
        <taxon>Sordariomycetes</taxon>
        <taxon>Hypocreomycetidae</taxon>
        <taxon>Hypocreales</taxon>
        <taxon>Nectriaceae</taxon>
        <taxon>Fusarium</taxon>
        <taxon>Fusarium tricinctum species complex</taxon>
    </lineage>
</organism>
<dbReference type="Pfam" id="PF13445">
    <property type="entry name" value="zf-RING_UBOX"/>
    <property type="match status" value="1"/>
</dbReference>
<evidence type="ECO:0000256" key="1">
    <source>
        <dbReference type="ARBA" id="ARBA00022723"/>
    </source>
</evidence>
<evidence type="ECO:0000259" key="6">
    <source>
        <dbReference type="PROSITE" id="PS50089"/>
    </source>
</evidence>
<dbReference type="InterPro" id="IPR001841">
    <property type="entry name" value="Znf_RING"/>
</dbReference>
<dbReference type="InterPro" id="IPR013083">
    <property type="entry name" value="Znf_RING/FYVE/PHD"/>
</dbReference>
<keyword evidence="1" id="KW-0479">Metal-binding</keyword>
<evidence type="ECO:0000256" key="4">
    <source>
        <dbReference type="PROSITE-ProRule" id="PRU00175"/>
    </source>
</evidence>
<dbReference type="Proteomes" id="UP001489902">
    <property type="component" value="Chromosome 3"/>
</dbReference>
<dbReference type="SMART" id="SM00184">
    <property type="entry name" value="RING"/>
    <property type="match status" value="1"/>
</dbReference>
<dbReference type="PROSITE" id="PS50089">
    <property type="entry name" value="ZF_RING_2"/>
    <property type="match status" value="1"/>
</dbReference>
<keyword evidence="3" id="KW-0862">Zinc</keyword>
<evidence type="ECO:0000256" key="5">
    <source>
        <dbReference type="SAM" id="MobiDB-lite"/>
    </source>
</evidence>
<feature type="domain" description="RING-type" evidence="6">
    <location>
        <begin position="31"/>
        <end position="95"/>
    </location>
</feature>
<accession>A0ABZ2WWH7</accession>
<proteinExistence type="predicted"/>
<reference evidence="7 8" key="1">
    <citation type="submission" date="2024-04" db="EMBL/GenBank/DDBJ databases">
        <title>Complete genome sequence of Fusarium acuminatum.</title>
        <authorList>
            <person name="Lan B."/>
        </authorList>
    </citation>
    <scope>NUCLEOTIDE SEQUENCE [LARGE SCALE GENOMIC DNA]</scope>
    <source>
        <strain evidence="7">1A</strain>
    </source>
</reference>
<feature type="compositionally biased region" description="Polar residues" evidence="5">
    <location>
        <begin position="16"/>
        <end position="26"/>
    </location>
</feature>
<dbReference type="InterPro" id="IPR027370">
    <property type="entry name" value="Znf-RING_euk"/>
</dbReference>
<gene>
    <name evidence="7" type="ORF">QYS62_005276</name>
</gene>
<evidence type="ECO:0000313" key="7">
    <source>
        <dbReference type="EMBL" id="WZH44257.1"/>
    </source>
</evidence>
<keyword evidence="2 4" id="KW-0863">Zinc-finger</keyword>
<dbReference type="Gene3D" id="3.30.40.10">
    <property type="entry name" value="Zinc/RING finger domain, C3HC4 (zinc finger)"/>
    <property type="match status" value="1"/>
</dbReference>
<name>A0ABZ2WWH7_9HYPO</name>
<sequence length="299" mass="33365">MSHSEDYWPNIRKATKNNTSSQSNGATKVQCPICYDFFTVRATSSGEANTEAGPQANEDSTPGALLLCGHIICQTCRRKGESTGNHSLTRCPICRAELNCSRCGTRSVLWPITSTVVTEHIPLTTREGADHGGQCPECRAKVQFDEAVDKGEWPGGLDDTEPGFVQLFYHTLNKLEQEGRNVSKAEIKFALNAIVNEEFCTLMAKREEAAAEKARALWEENDWFATLPPRSAGVRMEGISTRRERGRVHPDDARPLLLELRQMSPMFDNERQLYIRNVFEVHDPAAAEDEFEDSGVSSR</sequence>